<sequence>MKDDEEQEGLLDPHADNADSPIALRPLDDQAKILDEDDFGSSQGVNSTWTAEEERRVVRKLDLLVMPLLIIAFFALQLDRGNIGNALTDFFLDDVGITQGQFNDGNELLALGIVLWEIPSNFVLYRIGPSVWISAQIVAWGLVATFQAFQHGVTAYLVTRFLLGTFESGFIPAALFTISRFYKRDETSKRFSFFFMGNHLAQATSGLIAYAILHMRGLYGLGGWQWLFILEGLFTISIGVLFVALFPKGIVNPTSLTGIRYFTKRESFILSSRVLLDDPSKQHKGENITSAELKSTFTNWRLLPHIVAAILGLAPGATFGAYGPTLVESFGYPRLASNALMSIGLWLGLIMTVIAGTLADGTGRRGLVALGGISGLWLSLFVSKLFVPSQEVTTPHHDIARFLALTMAVGFSGTWHPVNGSWMALNAPTLGERSITMAVLIMSANTAGIVGAQLFKEADGPLYPRGWSNIVLIVFIGVGAVVAANVQYRVLNRKSALKGHSMRYAL</sequence>
<name>A0AAJ0DER9_9PEZI</name>
<feature type="transmembrane region" description="Helical" evidence="7">
    <location>
        <begin position="467"/>
        <end position="488"/>
    </location>
</feature>
<dbReference type="PANTHER" id="PTHR43791">
    <property type="entry name" value="PERMEASE-RELATED"/>
    <property type="match status" value="1"/>
</dbReference>
<keyword evidence="4 7" id="KW-1133">Transmembrane helix</keyword>
<feature type="transmembrane region" description="Helical" evidence="7">
    <location>
        <begin position="302"/>
        <end position="323"/>
    </location>
</feature>
<comment type="subcellular location">
    <subcellularLocation>
        <location evidence="1">Membrane</location>
        <topology evidence="1">Multi-pass membrane protein</topology>
    </subcellularLocation>
</comment>
<dbReference type="Pfam" id="PF07690">
    <property type="entry name" value="MFS_1"/>
    <property type="match status" value="1"/>
</dbReference>
<feature type="transmembrane region" description="Helical" evidence="7">
    <location>
        <begin position="161"/>
        <end position="179"/>
    </location>
</feature>
<feature type="transmembrane region" description="Helical" evidence="7">
    <location>
        <begin position="399"/>
        <end position="415"/>
    </location>
</feature>
<feature type="transmembrane region" description="Helical" evidence="7">
    <location>
        <begin position="367"/>
        <end position="387"/>
    </location>
</feature>
<dbReference type="InterPro" id="IPR011701">
    <property type="entry name" value="MFS"/>
</dbReference>
<proteinExistence type="predicted"/>
<feature type="transmembrane region" description="Helical" evidence="7">
    <location>
        <begin position="224"/>
        <end position="246"/>
    </location>
</feature>
<organism evidence="9 10">
    <name type="scientific">Extremus antarcticus</name>
    <dbReference type="NCBI Taxonomy" id="702011"/>
    <lineage>
        <taxon>Eukaryota</taxon>
        <taxon>Fungi</taxon>
        <taxon>Dikarya</taxon>
        <taxon>Ascomycota</taxon>
        <taxon>Pezizomycotina</taxon>
        <taxon>Dothideomycetes</taxon>
        <taxon>Dothideomycetidae</taxon>
        <taxon>Mycosphaerellales</taxon>
        <taxon>Extremaceae</taxon>
        <taxon>Extremus</taxon>
    </lineage>
</organism>
<keyword evidence="10" id="KW-1185">Reference proteome</keyword>
<evidence type="ECO:0000256" key="2">
    <source>
        <dbReference type="ARBA" id="ARBA00022448"/>
    </source>
</evidence>
<keyword evidence="3 7" id="KW-0812">Transmembrane</keyword>
<gene>
    <name evidence="9" type="ORF">LTR09_009751</name>
</gene>
<evidence type="ECO:0000256" key="7">
    <source>
        <dbReference type="SAM" id="Phobius"/>
    </source>
</evidence>
<protein>
    <recommendedName>
        <fullName evidence="8">Major facilitator superfamily (MFS) profile domain-containing protein</fullName>
    </recommendedName>
</protein>
<keyword evidence="2" id="KW-0813">Transport</keyword>
<feature type="transmembrane region" description="Helical" evidence="7">
    <location>
        <begin position="335"/>
        <end position="355"/>
    </location>
</feature>
<feature type="region of interest" description="Disordered" evidence="6">
    <location>
        <begin position="1"/>
        <end position="22"/>
    </location>
</feature>
<feature type="domain" description="Major facilitator superfamily (MFS) profile" evidence="8">
    <location>
        <begin position="65"/>
        <end position="495"/>
    </location>
</feature>
<dbReference type="Proteomes" id="UP001271007">
    <property type="component" value="Unassembled WGS sequence"/>
</dbReference>
<evidence type="ECO:0000256" key="4">
    <source>
        <dbReference type="ARBA" id="ARBA00022989"/>
    </source>
</evidence>
<dbReference type="PROSITE" id="PS50850">
    <property type="entry name" value="MFS"/>
    <property type="match status" value="1"/>
</dbReference>
<keyword evidence="5 7" id="KW-0472">Membrane</keyword>
<evidence type="ECO:0000313" key="10">
    <source>
        <dbReference type="Proteomes" id="UP001271007"/>
    </source>
</evidence>
<evidence type="ECO:0000259" key="8">
    <source>
        <dbReference type="PROSITE" id="PS50850"/>
    </source>
</evidence>
<dbReference type="GO" id="GO:0016020">
    <property type="term" value="C:membrane"/>
    <property type="evidence" value="ECO:0007669"/>
    <property type="project" value="UniProtKB-SubCell"/>
</dbReference>
<evidence type="ECO:0000313" key="9">
    <source>
        <dbReference type="EMBL" id="KAK3048856.1"/>
    </source>
</evidence>
<dbReference type="GO" id="GO:0022857">
    <property type="term" value="F:transmembrane transporter activity"/>
    <property type="evidence" value="ECO:0007669"/>
    <property type="project" value="InterPro"/>
</dbReference>
<dbReference type="InterPro" id="IPR020846">
    <property type="entry name" value="MFS_dom"/>
</dbReference>
<dbReference type="AlphaFoldDB" id="A0AAJ0DER9"/>
<evidence type="ECO:0000256" key="5">
    <source>
        <dbReference type="ARBA" id="ARBA00023136"/>
    </source>
</evidence>
<evidence type="ECO:0000256" key="6">
    <source>
        <dbReference type="SAM" id="MobiDB-lite"/>
    </source>
</evidence>
<accession>A0AAJ0DER9</accession>
<dbReference type="FunFam" id="1.20.1250.20:FF:000106">
    <property type="entry name" value="MFS transporter, putative"/>
    <property type="match status" value="1"/>
</dbReference>
<feature type="transmembrane region" description="Helical" evidence="7">
    <location>
        <begin position="435"/>
        <end position="455"/>
    </location>
</feature>
<dbReference type="Gene3D" id="1.20.1250.20">
    <property type="entry name" value="MFS general substrate transporter like domains"/>
    <property type="match status" value="2"/>
</dbReference>
<evidence type="ECO:0000256" key="1">
    <source>
        <dbReference type="ARBA" id="ARBA00004141"/>
    </source>
</evidence>
<dbReference type="InterPro" id="IPR036259">
    <property type="entry name" value="MFS_trans_sf"/>
</dbReference>
<dbReference type="PANTHER" id="PTHR43791:SF32">
    <property type="entry name" value="MAJOR FACILITATOR SUPERFAMILY (MFS) PROFILE DOMAIN-CONTAINING PROTEIN"/>
    <property type="match status" value="1"/>
</dbReference>
<reference evidence="9" key="1">
    <citation type="submission" date="2023-04" db="EMBL/GenBank/DDBJ databases">
        <title>Black Yeasts Isolated from many extreme environments.</title>
        <authorList>
            <person name="Coleine C."/>
            <person name="Stajich J.E."/>
            <person name="Selbmann L."/>
        </authorList>
    </citation>
    <scope>NUCLEOTIDE SEQUENCE</scope>
    <source>
        <strain evidence="9">CCFEE 5312</strain>
    </source>
</reference>
<feature type="transmembrane region" description="Helical" evidence="7">
    <location>
        <begin position="191"/>
        <end position="212"/>
    </location>
</feature>
<dbReference type="EMBL" id="JAWDJX010000044">
    <property type="protein sequence ID" value="KAK3048856.1"/>
    <property type="molecule type" value="Genomic_DNA"/>
</dbReference>
<comment type="caution">
    <text evidence="9">The sequence shown here is derived from an EMBL/GenBank/DDBJ whole genome shotgun (WGS) entry which is preliminary data.</text>
</comment>
<feature type="transmembrane region" description="Helical" evidence="7">
    <location>
        <begin position="131"/>
        <end position="149"/>
    </location>
</feature>
<dbReference type="SUPFAM" id="SSF103473">
    <property type="entry name" value="MFS general substrate transporter"/>
    <property type="match status" value="1"/>
</dbReference>
<evidence type="ECO:0000256" key="3">
    <source>
        <dbReference type="ARBA" id="ARBA00022692"/>
    </source>
</evidence>